<dbReference type="Pfam" id="PF00072">
    <property type="entry name" value="Response_reg"/>
    <property type="match status" value="1"/>
</dbReference>
<evidence type="ECO:0000313" key="4">
    <source>
        <dbReference type="EMBL" id="MFG6109713.1"/>
    </source>
</evidence>
<dbReference type="PANTHER" id="PTHR44591:SF3">
    <property type="entry name" value="RESPONSE REGULATORY DOMAIN-CONTAINING PROTEIN"/>
    <property type="match status" value="1"/>
</dbReference>
<dbReference type="Gene3D" id="3.40.50.2300">
    <property type="match status" value="1"/>
</dbReference>
<dbReference type="InterPro" id="IPR050595">
    <property type="entry name" value="Bact_response_regulator"/>
</dbReference>
<protein>
    <submittedName>
        <fullName evidence="4">Response regulator transcription factor</fullName>
    </submittedName>
</protein>
<evidence type="ECO:0000313" key="5">
    <source>
        <dbReference type="Proteomes" id="UP001605261"/>
    </source>
</evidence>
<dbReference type="PANTHER" id="PTHR44591">
    <property type="entry name" value="STRESS RESPONSE REGULATOR PROTEIN 1"/>
    <property type="match status" value="1"/>
</dbReference>
<dbReference type="SUPFAM" id="SSF52172">
    <property type="entry name" value="CheY-like"/>
    <property type="match status" value="1"/>
</dbReference>
<keyword evidence="1 2" id="KW-0597">Phosphoprotein</keyword>
<dbReference type="SMART" id="SM00448">
    <property type="entry name" value="REC"/>
    <property type="match status" value="1"/>
</dbReference>
<dbReference type="EMBL" id="JBHGCJ010000007">
    <property type="protein sequence ID" value="MFG6109713.1"/>
    <property type="molecule type" value="Genomic_DNA"/>
</dbReference>
<sequence>MNGRPNSPPARSLILVVEDEIQLSKLFVEVLTEAGYDVVAADSVTDALSTLSYQHFDAAVLDIELRDGPVFPVADRLAALGAPFLFASAVYFQMVPKQHQGTPFVGKPFNIDELVTRVDDAVRRGRSGPPFGKAAD</sequence>
<dbReference type="InterPro" id="IPR001789">
    <property type="entry name" value="Sig_transdc_resp-reg_receiver"/>
</dbReference>
<dbReference type="InterPro" id="IPR011006">
    <property type="entry name" value="CheY-like_superfamily"/>
</dbReference>
<reference evidence="4 5" key="1">
    <citation type="submission" date="2024-09" db="EMBL/GenBank/DDBJ databases">
        <authorList>
            <consortium name="All-Russian atlas of soil microorganisms"/>
            <consortium name="as a basis for the search for new antimicrobial producers and enzymes with unique properties"/>
            <person name="Sokolova E.A."/>
            <person name="Voronina E.N."/>
        </authorList>
    </citation>
    <scope>NUCLEOTIDE SEQUENCE [LARGE SCALE GENOMIC DNA]</scope>
    <source>
        <strain evidence="4 5">AF-22b-331.1</strain>
    </source>
</reference>
<evidence type="ECO:0000256" key="1">
    <source>
        <dbReference type="ARBA" id="ARBA00022553"/>
    </source>
</evidence>
<dbReference type="RefSeq" id="WP_394163506.1">
    <property type="nucleotide sequence ID" value="NZ_JBHGCJ010000007.1"/>
</dbReference>
<dbReference type="PROSITE" id="PS50110">
    <property type="entry name" value="RESPONSE_REGULATORY"/>
    <property type="match status" value="1"/>
</dbReference>
<dbReference type="Proteomes" id="UP001605261">
    <property type="component" value="Unassembled WGS sequence"/>
</dbReference>
<accession>A0ABW7CXP7</accession>
<name>A0ABW7CXP7_9GAMM</name>
<keyword evidence="5" id="KW-1185">Reference proteome</keyword>
<feature type="modified residue" description="4-aspartylphosphate" evidence="2">
    <location>
        <position position="62"/>
    </location>
</feature>
<comment type="caution">
    <text evidence="4">The sequence shown here is derived from an EMBL/GenBank/DDBJ whole genome shotgun (WGS) entry which is preliminary data.</text>
</comment>
<evidence type="ECO:0000256" key="2">
    <source>
        <dbReference type="PROSITE-ProRule" id="PRU00169"/>
    </source>
</evidence>
<organism evidence="4 5">
    <name type="scientific">Stenotrophomonas nematodicola</name>
    <dbReference type="NCBI Taxonomy" id="2656746"/>
    <lineage>
        <taxon>Bacteria</taxon>
        <taxon>Pseudomonadati</taxon>
        <taxon>Pseudomonadota</taxon>
        <taxon>Gammaproteobacteria</taxon>
        <taxon>Lysobacterales</taxon>
        <taxon>Lysobacteraceae</taxon>
        <taxon>Stenotrophomonas</taxon>
    </lineage>
</organism>
<evidence type="ECO:0000259" key="3">
    <source>
        <dbReference type="PROSITE" id="PS50110"/>
    </source>
</evidence>
<feature type="domain" description="Response regulatory" evidence="3">
    <location>
        <begin position="13"/>
        <end position="122"/>
    </location>
</feature>
<gene>
    <name evidence="4" type="ORF">ACEU0G_003731</name>
</gene>
<proteinExistence type="predicted"/>